<evidence type="ECO:0000313" key="3">
    <source>
        <dbReference type="Proteomes" id="UP000315677"/>
    </source>
</evidence>
<name>A0A543DXK1_9PSEU</name>
<dbReference type="EMBL" id="VFPA01000001">
    <property type="protein sequence ID" value="TQM14055.1"/>
    <property type="molecule type" value="Genomic_DNA"/>
</dbReference>
<feature type="transmembrane region" description="Helical" evidence="1">
    <location>
        <begin position="32"/>
        <end position="52"/>
    </location>
</feature>
<gene>
    <name evidence="2" type="ORF">FB558_0813</name>
</gene>
<feature type="transmembrane region" description="Helical" evidence="1">
    <location>
        <begin position="106"/>
        <end position="125"/>
    </location>
</feature>
<keyword evidence="3" id="KW-1185">Reference proteome</keyword>
<evidence type="ECO:0000256" key="1">
    <source>
        <dbReference type="SAM" id="Phobius"/>
    </source>
</evidence>
<dbReference type="Proteomes" id="UP000315677">
    <property type="component" value="Unassembled WGS sequence"/>
</dbReference>
<keyword evidence="1" id="KW-1133">Transmembrane helix</keyword>
<proteinExistence type="predicted"/>
<feature type="transmembrane region" description="Helical" evidence="1">
    <location>
        <begin position="169"/>
        <end position="189"/>
    </location>
</feature>
<evidence type="ECO:0000313" key="2">
    <source>
        <dbReference type="EMBL" id="TQM14055.1"/>
    </source>
</evidence>
<accession>A0A543DXK1</accession>
<keyword evidence="1" id="KW-0472">Membrane</keyword>
<feature type="transmembrane region" description="Helical" evidence="1">
    <location>
        <begin position="72"/>
        <end position="94"/>
    </location>
</feature>
<protein>
    <submittedName>
        <fullName evidence="2">Uncharacterized protein DUF998</fullName>
    </submittedName>
</protein>
<dbReference type="OrthoDB" id="3578750at2"/>
<comment type="caution">
    <text evidence="2">The sequence shown here is derived from an EMBL/GenBank/DDBJ whole genome shotgun (WGS) entry which is preliminary data.</text>
</comment>
<reference evidence="2 3" key="1">
    <citation type="submission" date="2019-06" db="EMBL/GenBank/DDBJ databases">
        <title>Sequencing the genomes of 1000 actinobacteria strains.</title>
        <authorList>
            <person name="Klenk H.-P."/>
        </authorList>
    </citation>
    <scope>NUCLEOTIDE SEQUENCE [LARGE SCALE GENOMIC DNA]</scope>
    <source>
        <strain evidence="2 3">DSM 45301</strain>
    </source>
</reference>
<organism evidence="2 3">
    <name type="scientific">Pseudonocardia kunmingensis</name>
    <dbReference type="NCBI Taxonomy" id="630975"/>
    <lineage>
        <taxon>Bacteria</taxon>
        <taxon>Bacillati</taxon>
        <taxon>Actinomycetota</taxon>
        <taxon>Actinomycetes</taxon>
        <taxon>Pseudonocardiales</taxon>
        <taxon>Pseudonocardiaceae</taxon>
        <taxon>Pseudonocardia</taxon>
    </lineage>
</organism>
<dbReference type="Pfam" id="PF06197">
    <property type="entry name" value="DUF998"/>
    <property type="match status" value="1"/>
</dbReference>
<feature type="transmembrane region" description="Helical" evidence="1">
    <location>
        <begin position="201"/>
        <end position="223"/>
    </location>
</feature>
<keyword evidence="1" id="KW-0812">Transmembrane</keyword>
<dbReference type="AlphaFoldDB" id="A0A543DXK1"/>
<dbReference type="InterPro" id="IPR009339">
    <property type="entry name" value="DUF998"/>
</dbReference>
<feature type="transmembrane region" description="Helical" evidence="1">
    <location>
        <begin position="137"/>
        <end position="157"/>
    </location>
</feature>
<sequence>MSVSVRCWHGVPMTPTGGSAGEPAGGTWAGEAIVIACVTAALLPLGLLHLSGSGSIDPMTDVISDYVFLPGGYALLGAAALGLAVACLAIAAGLRRAGLPAPRVPAALFVSAAVALVLVAVFPTHPAGTTPGLVSTVHRAAGGWVFAVLPLASWLVARRARSVPVWAPAAPALSRGAGVAGVISTFFVLNHVPIVIAGSPVFPLIGGVQRVLCAAVMVVLVMTARATRLAVDRVDCTGPVPVPGQLRGAA</sequence>